<keyword evidence="2 5" id="KW-0547">Nucleotide-binding</keyword>
<evidence type="ECO:0000256" key="3">
    <source>
        <dbReference type="ARBA" id="ARBA00022840"/>
    </source>
</evidence>
<accession>A0A8J3YZ96</accession>
<evidence type="ECO:0000313" key="7">
    <source>
        <dbReference type="Proteomes" id="UP000612585"/>
    </source>
</evidence>
<dbReference type="NCBIfam" id="NF010041">
    <property type="entry name" value="PRK13517.1-1"/>
    <property type="match status" value="1"/>
</dbReference>
<dbReference type="NCBIfam" id="TIGR02050">
    <property type="entry name" value="gshA_cyan_rel"/>
    <property type="match status" value="1"/>
</dbReference>
<keyword evidence="3 5" id="KW-0067">ATP-binding</keyword>
<protein>
    <recommendedName>
        <fullName evidence="5">Putative glutamate--cysteine ligase 2</fullName>
        <ecNumber evidence="5">6.3.2.2</ecNumber>
    </recommendedName>
    <alternativeName>
        <fullName evidence="5">Gamma-glutamylcysteine synthetase 2</fullName>
        <shortName evidence="5">GCS 2</shortName>
        <shortName evidence="5">Gamma-GCS 2</shortName>
    </alternativeName>
</protein>
<evidence type="ECO:0000256" key="2">
    <source>
        <dbReference type="ARBA" id="ARBA00022741"/>
    </source>
</evidence>
<dbReference type="GO" id="GO:0005524">
    <property type="term" value="F:ATP binding"/>
    <property type="evidence" value="ECO:0007669"/>
    <property type="project" value="UniProtKB-KW"/>
</dbReference>
<dbReference type="EMBL" id="BOPG01000006">
    <property type="protein sequence ID" value="GIJ53287.1"/>
    <property type="molecule type" value="Genomic_DNA"/>
</dbReference>
<dbReference type="HAMAP" id="MF_01609">
    <property type="entry name" value="Glu_cys_ligase_2"/>
    <property type="match status" value="1"/>
</dbReference>
<keyword evidence="1 5" id="KW-0436">Ligase</keyword>
<dbReference type="EC" id="6.3.2.2" evidence="5"/>
<dbReference type="InterPro" id="IPR050141">
    <property type="entry name" value="GCL_type2/YbdK_subfam"/>
</dbReference>
<sequence length="361" mass="38147">MSVGATVGVEEEFHLVDPKSGELRSGARRLLAVDPEAAHGAEAELRLSMIETASAVCHGLDELRRDLAMRRAELAAAAQEAGLAIAGCGSVPGSGTGRGAVFPDARYEWMAGQYRRLVDEHQVCAMQVQVGVPDRDLAVRLMAHLRPWLPVLLAMSGSSPLFQHGDTGYDSYRTVAISRWPTTGPPPLVDTAAEYDEAVRALVGTGVISDPGMIYFDVRPSARYPTLEIRVADACPLLDDVVLIAALARALVTTAAGSGPDGPLPTYPLNRAATWRAARSGLDDGLVHPVDWHEVPAGEAVEALLTHVRPALEERGEWAAARGLTTALLARGTSARRQRAALTAGGDFTAVVASVIAETTG</sequence>
<dbReference type="Gene3D" id="3.30.590.20">
    <property type="match status" value="1"/>
</dbReference>
<dbReference type="Pfam" id="PF04107">
    <property type="entry name" value="GCS2"/>
    <property type="match status" value="1"/>
</dbReference>
<dbReference type="InterPro" id="IPR011793">
    <property type="entry name" value="YbdK"/>
</dbReference>
<dbReference type="Proteomes" id="UP000612585">
    <property type="component" value="Unassembled WGS sequence"/>
</dbReference>
<name>A0A8J3YZ96_9ACTN</name>
<comment type="similarity">
    <text evidence="5">Belongs to the glutamate--cysteine ligase type 2 family. YbdK subfamily.</text>
</comment>
<dbReference type="PANTHER" id="PTHR36510">
    <property type="entry name" value="GLUTAMATE--CYSTEINE LIGASE 2-RELATED"/>
    <property type="match status" value="1"/>
</dbReference>
<dbReference type="PANTHER" id="PTHR36510:SF1">
    <property type="entry name" value="GLUTAMATE--CYSTEINE LIGASE 2-RELATED"/>
    <property type="match status" value="1"/>
</dbReference>
<comment type="function">
    <text evidence="5">ATP-dependent carboxylate-amine ligase which exhibits weak glutamate--cysteine ligase activity.</text>
</comment>
<reference evidence="6" key="1">
    <citation type="submission" date="2021-01" db="EMBL/GenBank/DDBJ databases">
        <title>Whole genome shotgun sequence of Virgisporangium aurantiacum NBRC 16421.</title>
        <authorList>
            <person name="Komaki H."/>
            <person name="Tamura T."/>
        </authorList>
    </citation>
    <scope>NUCLEOTIDE SEQUENCE</scope>
    <source>
        <strain evidence="6">NBRC 16421</strain>
    </source>
</reference>
<proteinExistence type="inferred from homology"/>
<dbReference type="GO" id="GO:0042398">
    <property type="term" value="P:modified amino acid biosynthetic process"/>
    <property type="evidence" value="ECO:0007669"/>
    <property type="project" value="InterPro"/>
</dbReference>
<dbReference type="GO" id="GO:0004357">
    <property type="term" value="F:glutamate-cysteine ligase activity"/>
    <property type="evidence" value="ECO:0007669"/>
    <property type="project" value="UniProtKB-EC"/>
</dbReference>
<evidence type="ECO:0000313" key="6">
    <source>
        <dbReference type="EMBL" id="GIJ53287.1"/>
    </source>
</evidence>
<keyword evidence="7" id="KW-1185">Reference proteome</keyword>
<comment type="catalytic activity">
    <reaction evidence="4 5">
        <text>L-cysteine + L-glutamate + ATP = gamma-L-glutamyl-L-cysteine + ADP + phosphate + H(+)</text>
        <dbReference type="Rhea" id="RHEA:13285"/>
        <dbReference type="ChEBI" id="CHEBI:15378"/>
        <dbReference type="ChEBI" id="CHEBI:29985"/>
        <dbReference type="ChEBI" id="CHEBI:30616"/>
        <dbReference type="ChEBI" id="CHEBI:35235"/>
        <dbReference type="ChEBI" id="CHEBI:43474"/>
        <dbReference type="ChEBI" id="CHEBI:58173"/>
        <dbReference type="ChEBI" id="CHEBI:456216"/>
        <dbReference type="EC" id="6.3.2.2"/>
    </reaction>
</comment>
<dbReference type="AlphaFoldDB" id="A0A8J3YZ96"/>
<evidence type="ECO:0000256" key="5">
    <source>
        <dbReference type="HAMAP-Rule" id="MF_01609"/>
    </source>
</evidence>
<dbReference type="InterPro" id="IPR006336">
    <property type="entry name" value="GCS2"/>
</dbReference>
<dbReference type="RefSeq" id="WP_203987325.1">
    <property type="nucleotide sequence ID" value="NZ_BOPG01000006.1"/>
</dbReference>
<dbReference type="SUPFAM" id="SSF55931">
    <property type="entry name" value="Glutamine synthetase/guanido kinase"/>
    <property type="match status" value="1"/>
</dbReference>
<evidence type="ECO:0000256" key="4">
    <source>
        <dbReference type="ARBA" id="ARBA00048819"/>
    </source>
</evidence>
<organism evidence="6 7">
    <name type="scientific">Virgisporangium aurantiacum</name>
    <dbReference type="NCBI Taxonomy" id="175570"/>
    <lineage>
        <taxon>Bacteria</taxon>
        <taxon>Bacillati</taxon>
        <taxon>Actinomycetota</taxon>
        <taxon>Actinomycetes</taxon>
        <taxon>Micromonosporales</taxon>
        <taxon>Micromonosporaceae</taxon>
        <taxon>Virgisporangium</taxon>
    </lineage>
</organism>
<gene>
    <name evidence="6" type="ORF">Vau01_008030</name>
</gene>
<comment type="caution">
    <text evidence="6">The sequence shown here is derived from an EMBL/GenBank/DDBJ whole genome shotgun (WGS) entry which is preliminary data.</text>
</comment>
<dbReference type="InterPro" id="IPR014746">
    <property type="entry name" value="Gln_synth/guanido_kin_cat_dom"/>
</dbReference>
<evidence type="ECO:0000256" key="1">
    <source>
        <dbReference type="ARBA" id="ARBA00022598"/>
    </source>
</evidence>